<dbReference type="InterPro" id="IPR036388">
    <property type="entry name" value="WH-like_DNA-bd_sf"/>
</dbReference>
<proteinExistence type="predicted"/>
<gene>
    <name evidence="1" type="ORF">DWV56_04605</name>
</gene>
<dbReference type="InterPro" id="IPR036390">
    <property type="entry name" value="WH_DNA-bd_sf"/>
</dbReference>
<dbReference type="GO" id="GO:0043565">
    <property type="term" value="F:sequence-specific DNA binding"/>
    <property type="evidence" value="ECO:0007669"/>
    <property type="project" value="InterPro"/>
</dbReference>
<evidence type="ECO:0000313" key="2">
    <source>
        <dbReference type="Proteomes" id="UP000284651"/>
    </source>
</evidence>
<dbReference type="Pfam" id="PF13412">
    <property type="entry name" value="HTH_24"/>
    <property type="match status" value="1"/>
</dbReference>
<name>A0A413CVM0_9FIRM</name>
<dbReference type="Proteomes" id="UP000284651">
    <property type="component" value="Unassembled WGS sequence"/>
</dbReference>
<dbReference type="InterPro" id="IPR000485">
    <property type="entry name" value="AsnC-type_HTH_dom"/>
</dbReference>
<sequence length="76" mass="8686">MGEVSGIEQQIELNDTQKKIIKLLLEDNQLSAIKLADRIGIARRNIESNIKKLKELGILIRHGLPKNGYWEVTLTY</sequence>
<protein>
    <submittedName>
        <fullName evidence="1">Winged helix-turn-helix transcriptional regulator</fullName>
    </submittedName>
</protein>
<reference evidence="1 2" key="1">
    <citation type="submission" date="2018-08" db="EMBL/GenBank/DDBJ databases">
        <title>A genome reference for cultivated species of the human gut microbiota.</title>
        <authorList>
            <person name="Zou Y."/>
            <person name="Xue W."/>
            <person name="Luo G."/>
        </authorList>
    </citation>
    <scope>NUCLEOTIDE SEQUENCE [LARGE SCALE GENOMIC DNA]</scope>
    <source>
        <strain evidence="1 2">AF10-31</strain>
    </source>
</reference>
<dbReference type="PRINTS" id="PR00033">
    <property type="entry name" value="HTHASNC"/>
</dbReference>
<dbReference type="RefSeq" id="WP_118357053.1">
    <property type="nucleotide sequence ID" value="NZ_QSAT01000010.1"/>
</dbReference>
<dbReference type="Gene3D" id="1.10.10.10">
    <property type="entry name" value="Winged helix-like DNA-binding domain superfamily/Winged helix DNA-binding domain"/>
    <property type="match status" value="1"/>
</dbReference>
<organism evidence="1 2">
    <name type="scientific">Holdemanella biformis</name>
    <dbReference type="NCBI Taxonomy" id="1735"/>
    <lineage>
        <taxon>Bacteria</taxon>
        <taxon>Bacillati</taxon>
        <taxon>Bacillota</taxon>
        <taxon>Erysipelotrichia</taxon>
        <taxon>Erysipelotrichales</taxon>
        <taxon>Erysipelotrichaceae</taxon>
        <taxon>Holdemanella</taxon>
    </lineage>
</organism>
<dbReference type="AlphaFoldDB" id="A0A413CVM0"/>
<dbReference type="SUPFAM" id="SSF46785">
    <property type="entry name" value="Winged helix' DNA-binding domain"/>
    <property type="match status" value="1"/>
</dbReference>
<comment type="caution">
    <text evidence="1">The sequence shown here is derived from an EMBL/GenBank/DDBJ whole genome shotgun (WGS) entry which is preliminary data.</text>
</comment>
<dbReference type="EMBL" id="QSAT01000010">
    <property type="protein sequence ID" value="RGW75652.1"/>
    <property type="molecule type" value="Genomic_DNA"/>
</dbReference>
<evidence type="ECO:0000313" key="1">
    <source>
        <dbReference type="EMBL" id="RGW75652.1"/>
    </source>
</evidence>
<accession>A0A413CVM0</accession>